<feature type="compositionally biased region" description="Basic and acidic residues" evidence="1">
    <location>
        <begin position="42"/>
        <end position="57"/>
    </location>
</feature>
<proteinExistence type="predicted"/>
<feature type="non-terminal residue" evidence="2">
    <location>
        <position position="1"/>
    </location>
</feature>
<name>A0ABT6IHH6_9PSED</name>
<keyword evidence="3" id="KW-1185">Reference proteome</keyword>
<dbReference type="RefSeq" id="WP_280308832.1">
    <property type="nucleotide sequence ID" value="NZ_JAPDIQ010000005.1"/>
</dbReference>
<dbReference type="EMBL" id="JAPDIQ010000005">
    <property type="protein sequence ID" value="MDH4763898.1"/>
    <property type="molecule type" value="Genomic_DNA"/>
</dbReference>
<sequence>AALNPTYAADLGRRVDNGAALSTNGGRLAQWKTLRGFPRYGDAAKVHEPQPRTRLDRPLSPGRGLG</sequence>
<organism evidence="2 3">
    <name type="scientific">Pseudomonas flavocrustae</name>
    <dbReference type="NCBI Taxonomy" id="2991719"/>
    <lineage>
        <taxon>Bacteria</taxon>
        <taxon>Pseudomonadati</taxon>
        <taxon>Pseudomonadota</taxon>
        <taxon>Gammaproteobacteria</taxon>
        <taxon>Pseudomonadales</taxon>
        <taxon>Pseudomonadaceae</taxon>
        <taxon>Pseudomonas</taxon>
    </lineage>
</organism>
<reference evidence="2 3" key="1">
    <citation type="submission" date="2022-10" db="EMBL/GenBank/DDBJ databases">
        <title>A novel Pseudomonas species, isolated from Passiflora incarnata leaves.</title>
        <authorList>
            <person name="Cueva-Yesquen L.G."/>
            <person name="Fantinatti-Garboggini F."/>
        </authorList>
    </citation>
    <scope>NUCLEOTIDE SEQUENCE [LARGE SCALE GENOMIC DNA]</scope>
    <source>
        <strain evidence="2 3">CBMAI 2609</strain>
    </source>
</reference>
<evidence type="ECO:0000256" key="1">
    <source>
        <dbReference type="SAM" id="MobiDB-lite"/>
    </source>
</evidence>
<feature type="region of interest" description="Disordered" evidence="1">
    <location>
        <begin position="42"/>
        <end position="66"/>
    </location>
</feature>
<gene>
    <name evidence="2" type="ORF">OMP44_13415</name>
</gene>
<protein>
    <submittedName>
        <fullName evidence="2">Uncharacterized protein</fullName>
    </submittedName>
</protein>
<evidence type="ECO:0000313" key="2">
    <source>
        <dbReference type="EMBL" id="MDH4763898.1"/>
    </source>
</evidence>
<accession>A0ABT6IHH6</accession>
<evidence type="ECO:0000313" key="3">
    <source>
        <dbReference type="Proteomes" id="UP001157461"/>
    </source>
</evidence>
<dbReference type="Proteomes" id="UP001157461">
    <property type="component" value="Unassembled WGS sequence"/>
</dbReference>
<comment type="caution">
    <text evidence="2">The sequence shown here is derived from an EMBL/GenBank/DDBJ whole genome shotgun (WGS) entry which is preliminary data.</text>
</comment>